<dbReference type="VEuPathDB" id="AmoebaDB:FDP41_012529"/>
<dbReference type="PROSITE" id="PS00674">
    <property type="entry name" value="AAA"/>
    <property type="match status" value="1"/>
</dbReference>
<dbReference type="Gene3D" id="1.10.8.60">
    <property type="match status" value="2"/>
</dbReference>
<dbReference type="AlphaFoldDB" id="A0A6A5C7J8"/>
<dbReference type="VEuPathDB" id="AmoebaDB:NF0069260"/>
<accession>A0A6A5C7J8</accession>
<dbReference type="Gene3D" id="3.40.50.300">
    <property type="entry name" value="P-loop containing nucleotide triphosphate hydrolases"/>
    <property type="match status" value="2"/>
</dbReference>
<dbReference type="GO" id="GO:0005737">
    <property type="term" value="C:cytoplasm"/>
    <property type="evidence" value="ECO:0007669"/>
    <property type="project" value="TreeGrafter"/>
</dbReference>
<gene>
    <name evidence="5" type="ORF">FDP41_012529</name>
</gene>
<feature type="domain" description="AAA+ ATPase" evidence="4">
    <location>
        <begin position="603"/>
        <end position="745"/>
    </location>
</feature>
<dbReference type="OrthoDB" id="5421at2759"/>
<dbReference type="RefSeq" id="XP_044565982.1">
    <property type="nucleotide sequence ID" value="XM_044703058.1"/>
</dbReference>
<sequence length="820" mass="93372">MMKSNELLCCEDNVFSSETDDWKDVRLLAHSEDDVFGVQRVLLDPSLLLSSPNETKKSRTINYCEPVQIVISISSEIVFTFVLEFSGFLTKESNHALSDDNRTTTDDHNNSSHSLVSSVIVHSEIISLIEERLGTDEKSNRFKCIVEPLLHSSQLTVNTNNDVEILVSMFNPKDSQEILNFMERIALFSEKSIFKKHVDLFNSLIKTKLLGRYVVDGQVTLIEFMGVRYPILIRFKSSQNVANRKYMQVTRDAIVKFNSSSQAPPIANVASLQKLTNDQLLYKERTKTFIENISSDSIGGLDEQLAKITEILDAVFHVTPKFCTHTPKTMLLWGLQGTGKTTILTKISEEYKERGIQVRFANGTSFSIDLFSNLHHSQDTGILICLDDIENMGKKFDHLLSCLQKITFNNSGRVAVIAVSNRNIEELDESVRQSGHFERDFYIPIPSGLKDRSTILDIQFRKFFPTLPPEIKEIFINNLLRFTPGYVGRDIQRLFKMAQYHALSNEECEHSQKSINNAMAITSIETFVQPQWKDFEYALRVVKPSQLNTENLFTVLRSNEQGHPNNNEFQDIGGYNHIKQRCKELLYWPLEYPESFQRYGLPTCCGILLHGPSGCGKSLLTRSLASLGKMNYISLKCPEMFSKYVGETEKLIRYIFKRARQLSPCVLVFDEIDALAPRRELQSNASVTDSGSAARALSQLLNEMDGIQNRKQVFIIGCTNRIELIDQALLRPGRLDQILEMGEPNEHDMFDIFTVYKRKMPFSPTIDIAELVSVIKDHGWTGAKIHSWCREAALEALRENIGSAVIELRHFKSSYPSMNQ</sequence>
<name>A0A6A5C7J8_NAEFO</name>
<dbReference type="PANTHER" id="PTHR23077">
    <property type="entry name" value="AAA-FAMILY ATPASE"/>
    <property type="match status" value="1"/>
</dbReference>
<dbReference type="FunFam" id="3.40.50.300:FF:001025">
    <property type="entry name" value="ATPase family, AAA domain-containing 2B"/>
    <property type="match status" value="1"/>
</dbReference>
<dbReference type="InterPro" id="IPR003593">
    <property type="entry name" value="AAA+_ATPase"/>
</dbReference>
<dbReference type="GO" id="GO:0005524">
    <property type="term" value="F:ATP binding"/>
    <property type="evidence" value="ECO:0007669"/>
    <property type="project" value="UniProtKB-KW"/>
</dbReference>
<evidence type="ECO:0000313" key="5">
    <source>
        <dbReference type="EMBL" id="KAF0981269.1"/>
    </source>
</evidence>
<dbReference type="VEuPathDB" id="AmoebaDB:NfTy_023750"/>
<dbReference type="InterPro" id="IPR003960">
    <property type="entry name" value="ATPase_AAA_CS"/>
</dbReference>
<comment type="caution">
    <text evidence="5">The sequence shown here is derived from an EMBL/GenBank/DDBJ whole genome shotgun (WGS) entry which is preliminary data.</text>
</comment>
<dbReference type="Pfam" id="PF00004">
    <property type="entry name" value="AAA"/>
    <property type="match status" value="2"/>
</dbReference>
<organism evidence="5 6">
    <name type="scientific">Naegleria fowleri</name>
    <name type="common">Brain eating amoeba</name>
    <dbReference type="NCBI Taxonomy" id="5763"/>
    <lineage>
        <taxon>Eukaryota</taxon>
        <taxon>Discoba</taxon>
        <taxon>Heterolobosea</taxon>
        <taxon>Tetramitia</taxon>
        <taxon>Eutetramitia</taxon>
        <taxon>Vahlkampfiidae</taxon>
        <taxon>Naegleria</taxon>
    </lineage>
</organism>
<dbReference type="InterPro" id="IPR041569">
    <property type="entry name" value="AAA_lid_3"/>
</dbReference>
<protein>
    <recommendedName>
        <fullName evidence="4">AAA+ ATPase domain-containing protein</fullName>
    </recommendedName>
</protein>
<reference evidence="5 6" key="1">
    <citation type="journal article" date="2019" name="Sci. Rep.">
        <title>Nanopore sequencing improves the draft genome of the human pathogenic amoeba Naegleria fowleri.</title>
        <authorList>
            <person name="Liechti N."/>
            <person name="Schurch N."/>
            <person name="Bruggmann R."/>
            <person name="Wittwer M."/>
        </authorList>
    </citation>
    <scope>NUCLEOTIDE SEQUENCE [LARGE SCALE GENOMIC DNA]</scope>
    <source>
        <strain evidence="5 6">ATCC 30894</strain>
    </source>
</reference>
<dbReference type="SUPFAM" id="SSF52540">
    <property type="entry name" value="P-loop containing nucleoside triphosphate hydrolases"/>
    <property type="match status" value="2"/>
</dbReference>
<dbReference type="InterPro" id="IPR003959">
    <property type="entry name" value="ATPase_AAA_core"/>
</dbReference>
<keyword evidence="3" id="KW-0175">Coiled coil</keyword>
<evidence type="ECO:0000256" key="1">
    <source>
        <dbReference type="ARBA" id="ARBA00022741"/>
    </source>
</evidence>
<evidence type="ECO:0000259" key="4">
    <source>
        <dbReference type="SMART" id="SM00382"/>
    </source>
</evidence>
<evidence type="ECO:0000256" key="3">
    <source>
        <dbReference type="ARBA" id="ARBA00023054"/>
    </source>
</evidence>
<keyword evidence="2" id="KW-0067">ATP-binding</keyword>
<dbReference type="Pfam" id="PF17862">
    <property type="entry name" value="AAA_lid_3"/>
    <property type="match status" value="1"/>
</dbReference>
<dbReference type="InterPro" id="IPR027417">
    <property type="entry name" value="P-loop_NTPase"/>
</dbReference>
<dbReference type="EMBL" id="VFQX01000015">
    <property type="protein sequence ID" value="KAF0981269.1"/>
    <property type="molecule type" value="Genomic_DNA"/>
</dbReference>
<keyword evidence="6" id="KW-1185">Reference proteome</keyword>
<dbReference type="InterPro" id="IPR050168">
    <property type="entry name" value="AAA_ATPase_domain"/>
</dbReference>
<feature type="domain" description="AAA+ ATPase" evidence="4">
    <location>
        <begin position="326"/>
        <end position="447"/>
    </location>
</feature>
<dbReference type="GO" id="GO:0016887">
    <property type="term" value="F:ATP hydrolysis activity"/>
    <property type="evidence" value="ECO:0007669"/>
    <property type="project" value="InterPro"/>
</dbReference>
<dbReference type="PANTHER" id="PTHR23077:SF51">
    <property type="entry name" value="AAA+ ATPASE DOMAIN-CONTAINING PROTEIN"/>
    <property type="match status" value="1"/>
</dbReference>
<dbReference type="GeneID" id="68119744"/>
<dbReference type="Proteomes" id="UP000444721">
    <property type="component" value="Unassembled WGS sequence"/>
</dbReference>
<keyword evidence="1" id="KW-0547">Nucleotide-binding</keyword>
<proteinExistence type="predicted"/>
<evidence type="ECO:0000256" key="2">
    <source>
        <dbReference type="ARBA" id="ARBA00022840"/>
    </source>
</evidence>
<dbReference type="SMART" id="SM00382">
    <property type="entry name" value="AAA"/>
    <property type="match status" value="2"/>
</dbReference>
<evidence type="ECO:0000313" key="6">
    <source>
        <dbReference type="Proteomes" id="UP000444721"/>
    </source>
</evidence>